<organism evidence="9 10">
    <name type="scientific">Pandoraea sputorum</name>
    <dbReference type="NCBI Taxonomy" id="93222"/>
    <lineage>
        <taxon>Bacteria</taxon>
        <taxon>Pseudomonadati</taxon>
        <taxon>Pseudomonadota</taxon>
        <taxon>Betaproteobacteria</taxon>
        <taxon>Burkholderiales</taxon>
        <taxon>Burkholderiaceae</taxon>
        <taxon>Pandoraea</taxon>
    </lineage>
</organism>
<dbReference type="SUPFAM" id="SSF48452">
    <property type="entry name" value="TPR-like"/>
    <property type="match status" value="1"/>
</dbReference>
<dbReference type="GO" id="GO:0005483">
    <property type="term" value="F:soluble NSF attachment protein activity"/>
    <property type="evidence" value="ECO:0007669"/>
    <property type="project" value="TreeGrafter"/>
</dbReference>
<dbReference type="AlphaFoldDB" id="A0A5E5BK75"/>
<evidence type="ECO:0000256" key="4">
    <source>
        <dbReference type="ARBA" id="ARBA00022892"/>
    </source>
</evidence>
<dbReference type="PANTHER" id="PTHR13768">
    <property type="entry name" value="SOLUBLE NSF ATTACHMENT PROTEIN SNAP"/>
    <property type="match status" value="1"/>
</dbReference>
<evidence type="ECO:0000256" key="5">
    <source>
        <dbReference type="ARBA" id="ARBA00022927"/>
    </source>
</evidence>
<dbReference type="PANTHER" id="PTHR13768:SF2">
    <property type="entry name" value="GAMMA-SOLUBLE NSF ATTACHMENT PROTEIN"/>
    <property type="match status" value="1"/>
</dbReference>
<keyword evidence="6" id="KW-0472">Membrane</keyword>
<evidence type="ECO:0000256" key="8">
    <source>
        <dbReference type="ARBA" id="ARBA00042485"/>
    </source>
</evidence>
<protein>
    <recommendedName>
        <fullName evidence="7">Gamma-soluble NSF attachment protein</fullName>
    </recommendedName>
    <alternativeName>
        <fullName evidence="8">N-ethylmaleimide-sensitive factor attachment protein gamma</fullName>
    </alternativeName>
</protein>
<dbReference type="EMBL" id="CABPSR010000031">
    <property type="protein sequence ID" value="VVE85666.1"/>
    <property type="molecule type" value="Genomic_DNA"/>
</dbReference>
<comment type="similarity">
    <text evidence="2">Belongs to the SNAP family.</text>
</comment>
<keyword evidence="4" id="KW-0931">ER-Golgi transport</keyword>
<evidence type="ECO:0000256" key="7">
    <source>
        <dbReference type="ARBA" id="ARBA00040047"/>
    </source>
</evidence>
<evidence type="ECO:0000256" key="1">
    <source>
        <dbReference type="ARBA" id="ARBA00004170"/>
    </source>
</evidence>
<keyword evidence="3" id="KW-0813">Transport</keyword>
<dbReference type="Gene3D" id="1.25.40.10">
    <property type="entry name" value="Tetratricopeptide repeat domain"/>
    <property type="match status" value="1"/>
</dbReference>
<dbReference type="InterPro" id="IPR011990">
    <property type="entry name" value="TPR-like_helical_dom_sf"/>
</dbReference>
<name>A0A5E5BK75_9BURK</name>
<evidence type="ECO:0000256" key="2">
    <source>
        <dbReference type="ARBA" id="ARBA00010050"/>
    </source>
</evidence>
<gene>
    <name evidence="9" type="ORF">PSP31121_05348</name>
</gene>
<accession>A0A5E5BK75</accession>
<dbReference type="GO" id="GO:0005774">
    <property type="term" value="C:vacuolar membrane"/>
    <property type="evidence" value="ECO:0007669"/>
    <property type="project" value="TreeGrafter"/>
</dbReference>
<reference evidence="9 10" key="1">
    <citation type="submission" date="2019-08" db="EMBL/GenBank/DDBJ databases">
        <authorList>
            <person name="Peeters C."/>
        </authorList>
    </citation>
    <scope>NUCLEOTIDE SEQUENCE [LARGE SCALE GENOMIC DNA]</scope>
    <source>
        <strain evidence="9 10">LMG 31121</strain>
    </source>
</reference>
<keyword evidence="5" id="KW-0653">Protein transport</keyword>
<dbReference type="InterPro" id="IPR000744">
    <property type="entry name" value="NSF_attach"/>
</dbReference>
<dbReference type="Proteomes" id="UP000335538">
    <property type="component" value="Unassembled WGS sequence"/>
</dbReference>
<proteinExistence type="inferred from homology"/>
<evidence type="ECO:0000256" key="6">
    <source>
        <dbReference type="ARBA" id="ARBA00023136"/>
    </source>
</evidence>
<dbReference type="GO" id="GO:0031201">
    <property type="term" value="C:SNARE complex"/>
    <property type="evidence" value="ECO:0007669"/>
    <property type="project" value="TreeGrafter"/>
</dbReference>
<dbReference type="GO" id="GO:0006886">
    <property type="term" value="P:intracellular protein transport"/>
    <property type="evidence" value="ECO:0007669"/>
    <property type="project" value="InterPro"/>
</dbReference>
<evidence type="ECO:0000313" key="10">
    <source>
        <dbReference type="Proteomes" id="UP000335538"/>
    </source>
</evidence>
<evidence type="ECO:0000256" key="3">
    <source>
        <dbReference type="ARBA" id="ARBA00022448"/>
    </source>
</evidence>
<sequence length="480" mass="51751">MYFPKELPTPVVGPHLPAESAEAHGSVSAMLAALDFSDAQAVHAAHLSLQTQAPVLFPAHFFDGVDPDGVARALATGILEQGAAQQQQTTQGIAPGPEQACRTLSEHFTPSGQDALLQSLENSHAENAFSKYLAATDRHCLAGHLWLQRANTRLVGGDIVKTPEVASAQAAEDYLKAADHYRRAGQTGPAADAYRLAAVACLRTYQPLKAAKAFLQAAGLLTQTQQLPEAENARRQALAAYLNAANGCVLAGAPAPAVDAYLNAVELCIQTHRPVRALDACLKAADACLRAKRPLKAASVYLKAVGLCNQTIDLYTQTRQPLEAVDACRKAVHAARRAAVIYTKRRQPALVAEANSSAAEAYRRLGFCLKSANKPSKEVRQAFRSAARLYVEVGAYKPAALVFSEARDWPQAGRCYERLKMFGLAGHCYKNAKMFKEARHAFWTAQQQSQNPIEKRDSARMAGKMSIQADLAEALSDQNL</sequence>
<dbReference type="GO" id="GO:0016192">
    <property type="term" value="P:vesicle-mediated transport"/>
    <property type="evidence" value="ECO:0007669"/>
    <property type="project" value="UniProtKB-KW"/>
</dbReference>
<evidence type="ECO:0000313" key="9">
    <source>
        <dbReference type="EMBL" id="VVE85666.1"/>
    </source>
</evidence>
<comment type="subcellular location">
    <subcellularLocation>
        <location evidence="1">Membrane</location>
        <topology evidence="1">Peripheral membrane protein</topology>
    </subcellularLocation>
</comment>
<dbReference type="GO" id="GO:0019905">
    <property type="term" value="F:syntaxin binding"/>
    <property type="evidence" value="ECO:0007669"/>
    <property type="project" value="TreeGrafter"/>
</dbReference>